<evidence type="ECO:0000313" key="7">
    <source>
        <dbReference type="EMBL" id="CAG7785993.1"/>
    </source>
</evidence>
<dbReference type="AlphaFoldDB" id="A0A8J2KC41"/>
<dbReference type="PROSITE" id="PS00455">
    <property type="entry name" value="AMP_BINDING"/>
    <property type="match status" value="1"/>
</dbReference>
<dbReference type="OrthoDB" id="10253869at2759"/>
<dbReference type="Pfam" id="PF00501">
    <property type="entry name" value="AMP-binding"/>
    <property type="match status" value="1"/>
</dbReference>
<comment type="subcellular location">
    <subcellularLocation>
        <location evidence="1">Peroxisome</location>
    </subcellularLocation>
</comment>
<accession>A0A8J2KC41</accession>
<evidence type="ECO:0000256" key="2">
    <source>
        <dbReference type="ARBA" id="ARBA00006432"/>
    </source>
</evidence>
<dbReference type="Pfam" id="PF13193">
    <property type="entry name" value="AMP-binding_C"/>
    <property type="match status" value="1"/>
</dbReference>
<dbReference type="GO" id="GO:0016405">
    <property type="term" value="F:CoA-ligase activity"/>
    <property type="evidence" value="ECO:0007669"/>
    <property type="project" value="TreeGrafter"/>
</dbReference>
<dbReference type="EMBL" id="CAJVCH010308312">
    <property type="protein sequence ID" value="CAG7785993.1"/>
    <property type="molecule type" value="Genomic_DNA"/>
</dbReference>
<evidence type="ECO:0000259" key="5">
    <source>
        <dbReference type="Pfam" id="PF00501"/>
    </source>
</evidence>
<name>A0A8J2KC41_9HEXA</name>
<reference evidence="7" key="1">
    <citation type="submission" date="2021-06" db="EMBL/GenBank/DDBJ databases">
        <authorList>
            <person name="Hodson N. C."/>
            <person name="Mongue J. A."/>
            <person name="Jaron S. K."/>
        </authorList>
    </citation>
    <scope>NUCLEOTIDE SEQUENCE</scope>
</reference>
<keyword evidence="8" id="KW-1185">Reference proteome</keyword>
<evidence type="ECO:0000313" key="8">
    <source>
        <dbReference type="Proteomes" id="UP000708208"/>
    </source>
</evidence>
<feature type="domain" description="AMP-dependent synthetase/ligase" evidence="5">
    <location>
        <begin position="44"/>
        <end position="434"/>
    </location>
</feature>
<evidence type="ECO:0000256" key="3">
    <source>
        <dbReference type="ARBA" id="ARBA00022598"/>
    </source>
</evidence>
<comment type="caution">
    <text evidence="7">The sequence shown here is derived from an EMBL/GenBank/DDBJ whole genome shotgun (WGS) entry which is preliminary data.</text>
</comment>
<dbReference type="InterPro" id="IPR025110">
    <property type="entry name" value="AMP-bd_C"/>
</dbReference>
<keyword evidence="4" id="KW-0576">Peroxisome</keyword>
<comment type="similarity">
    <text evidence="2">Belongs to the ATP-dependent AMP-binding enzyme family.</text>
</comment>
<dbReference type="PANTHER" id="PTHR24096:SF149">
    <property type="entry name" value="AMP-BINDING DOMAIN-CONTAINING PROTEIN-RELATED"/>
    <property type="match status" value="1"/>
</dbReference>
<feature type="domain" description="AMP-binding enzyme C-terminal" evidence="6">
    <location>
        <begin position="484"/>
        <end position="560"/>
    </location>
</feature>
<gene>
    <name evidence="7" type="ORF">AFUS01_LOCUS24581</name>
</gene>
<organism evidence="7 8">
    <name type="scientific">Allacma fusca</name>
    <dbReference type="NCBI Taxonomy" id="39272"/>
    <lineage>
        <taxon>Eukaryota</taxon>
        <taxon>Metazoa</taxon>
        <taxon>Ecdysozoa</taxon>
        <taxon>Arthropoda</taxon>
        <taxon>Hexapoda</taxon>
        <taxon>Collembola</taxon>
        <taxon>Symphypleona</taxon>
        <taxon>Sminthuridae</taxon>
        <taxon>Allacma</taxon>
    </lineage>
</organism>
<evidence type="ECO:0000256" key="4">
    <source>
        <dbReference type="ARBA" id="ARBA00023140"/>
    </source>
</evidence>
<proteinExistence type="inferred from homology"/>
<dbReference type="InterPro" id="IPR000873">
    <property type="entry name" value="AMP-dep_synth/lig_dom"/>
</dbReference>
<sequence length="573" mass="63472">MGENILKSTIELNIEPEETLPQFLLRKAHEHFENEKTIWMLDAVTEESHTFGNFEEETRKVASFLFKRGMRKGDVAIYMNADIVHNQIFLAGVWRANGIARASYPEDDQETLLSRLEESKAGWIYCEREAVDMCKDAASYVDWDVDVIVQGEELGCVSFTELLEDDGCECPESLTTMDDPALILCTSGTTGRSKGAVHTHKSFLYSIVSATGQIPLVDDQPNLIVSKGTHVTGALLPFAALIAGKLALVLPIITKENLFHAVDKYKPAFIWGFPTFICELVNGSGVEEFDFSSVQYVASGGTLVTPTIEGVIRELPGLEAVITVFGLTESPLVCSTIDMEEGGAKAFDDVPGFSVGKVLNSLVVVCIWCVYFRGTAELSGRMFHRFGHFSVSNIVYVSPGVTLTIRDPETGNILGLHERGEICVKSELNFSHYLNNEEATENSFIDGYFKTGDLGYFDEVGFIFIVDRLKEIFKYYNNHISPTEIEDVINQHEAVKEVSVIGIEDPEGGGSIPRAVVTVKNEEVTSEEILEFANERLPDYKKIRGGLFILEELPRGKTGKITRNLVAQLNLGE</sequence>
<evidence type="ECO:0000256" key="1">
    <source>
        <dbReference type="ARBA" id="ARBA00004275"/>
    </source>
</evidence>
<dbReference type="Proteomes" id="UP000708208">
    <property type="component" value="Unassembled WGS sequence"/>
</dbReference>
<dbReference type="PANTHER" id="PTHR24096">
    <property type="entry name" value="LONG-CHAIN-FATTY-ACID--COA LIGASE"/>
    <property type="match status" value="1"/>
</dbReference>
<protein>
    <submittedName>
        <fullName evidence="7">Uncharacterized protein</fullName>
    </submittedName>
</protein>
<evidence type="ECO:0000259" key="6">
    <source>
        <dbReference type="Pfam" id="PF13193"/>
    </source>
</evidence>
<dbReference type="GO" id="GO:0005777">
    <property type="term" value="C:peroxisome"/>
    <property type="evidence" value="ECO:0007669"/>
    <property type="project" value="UniProtKB-SubCell"/>
</dbReference>
<dbReference type="InterPro" id="IPR020845">
    <property type="entry name" value="AMP-binding_CS"/>
</dbReference>
<keyword evidence="3" id="KW-0436">Ligase</keyword>